<dbReference type="RefSeq" id="WP_038153082.1">
    <property type="nucleotide sequence ID" value="NZ_JRNT01000034.1"/>
</dbReference>
<dbReference type="CDD" id="cd19958">
    <property type="entry name" value="pyocin_knob"/>
    <property type="match status" value="1"/>
</dbReference>
<protein>
    <submittedName>
        <fullName evidence="1">Uncharacterized protein</fullName>
    </submittedName>
</protein>
<dbReference type="AlphaFoldDB" id="A0A096BV06"/>
<keyword evidence="2" id="KW-1185">Reference proteome</keyword>
<proteinExistence type="predicted"/>
<comment type="caution">
    <text evidence="1">The sequence shown here is derived from an EMBL/GenBank/DDBJ whole genome shotgun (WGS) entry which is preliminary data.</text>
</comment>
<feature type="non-terminal residue" evidence="1">
    <location>
        <position position="386"/>
    </location>
</feature>
<reference evidence="1 2" key="1">
    <citation type="submission" date="2014-07" db="EMBL/GenBank/DDBJ databases">
        <authorList>
            <person name="McCorrison J."/>
            <person name="Sanka R."/>
            <person name="Torralba M."/>
            <person name="Gillis M."/>
            <person name="Haft D.H."/>
            <person name="Methe B."/>
            <person name="Sutton G."/>
            <person name="Nelson K.E."/>
        </authorList>
    </citation>
    <scope>NUCLEOTIDE SEQUENCE [LARGE SCALE GENOMIC DNA]</scope>
    <source>
        <strain evidence="1 2">DNF00314</strain>
    </source>
</reference>
<dbReference type="eggNOG" id="ENOG5032Z5M">
    <property type="taxonomic scope" value="Bacteria"/>
</dbReference>
<evidence type="ECO:0000313" key="2">
    <source>
        <dbReference type="Proteomes" id="UP000029628"/>
    </source>
</evidence>
<evidence type="ECO:0000313" key="1">
    <source>
        <dbReference type="EMBL" id="KGF46577.1"/>
    </source>
</evidence>
<dbReference type="Proteomes" id="UP000029628">
    <property type="component" value="Unassembled WGS sequence"/>
</dbReference>
<accession>A0A096BV06</accession>
<dbReference type="EMBL" id="JRNT01000034">
    <property type="protein sequence ID" value="KGF46577.1"/>
    <property type="molecule type" value="Genomic_DNA"/>
</dbReference>
<gene>
    <name evidence="1" type="ORF">HMPREF0872_07835</name>
</gene>
<organism evidence="1 2">
    <name type="scientific">Veillonella montpellierensis DNF00314</name>
    <dbReference type="NCBI Taxonomy" id="1401067"/>
    <lineage>
        <taxon>Bacteria</taxon>
        <taxon>Bacillati</taxon>
        <taxon>Bacillota</taxon>
        <taxon>Negativicutes</taxon>
        <taxon>Veillonellales</taxon>
        <taxon>Veillonellaceae</taxon>
        <taxon>Veillonella</taxon>
    </lineage>
</organism>
<name>A0A096BV06_9FIRM</name>
<sequence>MVGSENTYIQFKGDGHTTVFEYPYDVAPKSELKALYADTQGKTKDVTENITVEGRKVTYPRRGDAMPTGGLLVVYRDTEITQTMDFPDKYPYDNIETEFDYITRILQELDAKLDRSLQVPIHSSHRNLTIPDSNERAFIGWSETGDELTTYPVANFEDMTKTVKDGYDYVKGTKAKFDGDLLTIEKQIKTIETSKKVIDNFVAIAKQCSEKAKEYKNLAKEIVGGDFITRTETKILAKKSEVKKDIENVKSNKELPSLLSTSYSSEVSDLNELVIEGIYTVLDNIKNLPTTEEYFRGRVMVLNEYQDFKHNGGVLYQVCFSSNINTIWIRMYKGNDKWSNWTKLALDEDLTTLANTVDTKTKSLASIVDTKTKSLASIVDTKTKSL</sequence>